<evidence type="ECO:0000259" key="7">
    <source>
        <dbReference type="PROSITE" id="PS50847"/>
    </source>
</evidence>
<proteinExistence type="predicted"/>
<keyword evidence="9" id="KW-1185">Reference proteome</keyword>
<keyword evidence="6" id="KW-0472">Membrane</keyword>
<keyword evidence="6" id="KW-0812">Transmembrane</keyword>
<dbReference type="InterPro" id="IPR019931">
    <property type="entry name" value="LPXTG_anchor"/>
</dbReference>
<dbReference type="Pfam" id="PF25564">
    <property type="entry name" value="DUF7933"/>
    <property type="match status" value="1"/>
</dbReference>
<keyword evidence="2" id="KW-0964">Secreted</keyword>
<keyword evidence="1" id="KW-0134">Cell wall</keyword>
<dbReference type="InterPro" id="IPR057693">
    <property type="entry name" value="DUF7933"/>
</dbReference>
<keyword evidence="3" id="KW-0732">Signal</keyword>
<feature type="region of interest" description="Disordered" evidence="5">
    <location>
        <begin position="1"/>
        <end position="51"/>
    </location>
</feature>
<dbReference type="Proteomes" id="UP001251849">
    <property type="component" value="Unassembled WGS sequence"/>
</dbReference>
<comment type="caution">
    <text evidence="8">The sequence shown here is derived from an EMBL/GenBank/DDBJ whole genome shotgun (WGS) entry which is preliminary data.</text>
</comment>
<keyword evidence="4" id="KW-0572">Peptidoglycan-anchor</keyword>
<protein>
    <submittedName>
        <fullName evidence="8">LPXTG cell wall anchor domain-containing protein</fullName>
    </submittedName>
</protein>
<evidence type="ECO:0000256" key="3">
    <source>
        <dbReference type="ARBA" id="ARBA00022729"/>
    </source>
</evidence>
<dbReference type="RefSeq" id="WP_311861248.1">
    <property type="nucleotide sequence ID" value="NZ_JAUZVV010000001.1"/>
</dbReference>
<organism evidence="8 9">
    <name type="scientific">Microbacterium gawkjiense</name>
    <dbReference type="NCBI Taxonomy" id="3067309"/>
    <lineage>
        <taxon>Bacteria</taxon>
        <taxon>Bacillati</taxon>
        <taxon>Actinomycetota</taxon>
        <taxon>Actinomycetes</taxon>
        <taxon>Micrococcales</taxon>
        <taxon>Microbacteriaceae</taxon>
        <taxon>Microbacterium</taxon>
    </lineage>
</organism>
<evidence type="ECO:0000256" key="2">
    <source>
        <dbReference type="ARBA" id="ARBA00022525"/>
    </source>
</evidence>
<evidence type="ECO:0000256" key="4">
    <source>
        <dbReference type="ARBA" id="ARBA00023088"/>
    </source>
</evidence>
<gene>
    <name evidence="8" type="ORF">Q9S71_06390</name>
</gene>
<keyword evidence="6" id="KW-1133">Transmembrane helix</keyword>
<feature type="compositionally biased region" description="Basic and acidic residues" evidence="5">
    <location>
        <begin position="10"/>
        <end position="19"/>
    </location>
</feature>
<evidence type="ECO:0000313" key="8">
    <source>
        <dbReference type="EMBL" id="MDT3316448.1"/>
    </source>
</evidence>
<evidence type="ECO:0000256" key="5">
    <source>
        <dbReference type="SAM" id="MobiDB-lite"/>
    </source>
</evidence>
<feature type="domain" description="Gram-positive cocci surface proteins LPxTG" evidence="7">
    <location>
        <begin position="1312"/>
        <end position="1349"/>
    </location>
</feature>
<dbReference type="NCBIfam" id="TIGR01167">
    <property type="entry name" value="LPXTG_anchor"/>
    <property type="match status" value="1"/>
</dbReference>
<sequence>MADDDGSSTAEKDGEKVESAEDEEPGTPPPAEESTETAPGSGPPPGEARAPPAARIGILAAGIPEAPRQVWIEPFEQGLTTTAPSALTAYASSRYGASTGWATGTSCTGVLVNFTAPYPNSSFCPTQPYLVAGQSSLAARETRRIADALGQVAAGVSGGTAANAPVNGSTAGSSGSQANHALIGYPYTTVTGGTTVAQSTAGIGVTAPGSRFYALRFDAAGAQCGTNNAALSMSLFTGATSLLAGFPSAAVPCAATGSVFYASPTQATLPNLGGIVDPAISASARAATFTGTGTALLTPAQIAGAQVRVTNTTTGAGSAFGIDNLRVLDVSPALDAAFSPSPAVATTPTTLTYTVTNTADLLAKTDWNFTATLPTGLVVAPAPSVAGTCTNTAGTAFAVAAAAGSGSIAVTGGDLASGSTSCTVTVNVVAASAGTYSSGTVTSNGLIVSPATTVTVQPATTITLRKDVTARTAPGDQWTLSVRNGSTVLASATTSGTAVGVQPAQVGPLTVTAGATVTIYEAPTSGAGLGYAASYECVRDGTVIAAGTSPSGSLTLPSEQGAQVVCTFVNTPQATQLQCDTNHYYALTGDGALVQGDIVTGATATVGTWNTGTNANGLGIAPSGTVAYALQRSSDATDVTAILKWTPTTGFQTLAGTAYTTVAGGTETAGSLVAGAVDPRSGRYVFGKYSGSTFHLWSFTESAPAASRFSYLGNFATTGSPDGNGDLAFDSRGNLYVLGAAVDANNQSSAVIFTLTAESIAAANGGALPVGAANSRTLSGLDTTPAFGAANGLAFSPRGTAYVSSATVAYEFDASTWARIPGSSRTTIAHTDLASCTSPSSITVLKNVVGRAAAADQFTLSLSNGSVAVASTTTAGSATGRQGRQIGPLPASVGTTFSFTEAMASGSTSTIGVYTVVNECWADGVRLSNAASPSGSVTIPNRQSVNVVCTIFNSPRPATSVTLTKLVADPLSGATSPAADWTLGAAVVATTGSATVLPSEAPRQQTDSSGRAVWSILFGSTASRATLTISEEQRTGYVFDRGSCTVNGTATPVTFTTTGSIVSASLTGIASGGSVACTIVNRPAANLTLQKVVSFGSAVPSDWVLSATAPAGSSALTGPRGRGGTGAVSSVPVTPGVAYRLAETGPRATYIQTGAWQCVDQTGAAIAVSAASDVVLPAGANATCTVTNATSTITVVKDVVGAADGFRPADWTITATPDVLAGASLPTESRVGAAYAGTANSASTFEARPGHGYTLTEDTTRPGSRLAYQTLRLERLVGSTWTTVPSATIVAPAAGGSAVYRFVNAPVQPTTLPLTGGTGADAFTLAGGGMLLLVAVLALLRAQRRRKPT</sequence>
<dbReference type="InterPro" id="IPR048834">
    <property type="entry name" value="SpaA_pre-album"/>
</dbReference>
<evidence type="ECO:0000256" key="6">
    <source>
        <dbReference type="SAM" id="Phobius"/>
    </source>
</evidence>
<feature type="transmembrane region" description="Helical" evidence="6">
    <location>
        <begin position="1322"/>
        <end position="1340"/>
    </location>
</feature>
<evidence type="ECO:0000313" key="9">
    <source>
        <dbReference type="Proteomes" id="UP001251849"/>
    </source>
</evidence>
<evidence type="ECO:0000256" key="1">
    <source>
        <dbReference type="ARBA" id="ARBA00022512"/>
    </source>
</evidence>
<accession>A0ABU3G9G0</accession>
<name>A0ABU3G9G0_9MICO</name>
<dbReference type="EMBL" id="JAUZVV010000001">
    <property type="protein sequence ID" value="MDT3316448.1"/>
    <property type="molecule type" value="Genomic_DNA"/>
</dbReference>
<dbReference type="PROSITE" id="PS50847">
    <property type="entry name" value="GRAM_POS_ANCHORING"/>
    <property type="match status" value="1"/>
</dbReference>
<dbReference type="Pfam" id="PF20674">
    <property type="entry name" value="SpaA_3"/>
    <property type="match status" value="3"/>
</dbReference>
<dbReference type="SUPFAM" id="SSF101898">
    <property type="entry name" value="NHL repeat"/>
    <property type="match status" value="1"/>
</dbReference>
<reference evidence="8 9" key="1">
    <citation type="submission" date="2023-08" db="EMBL/GenBank/DDBJ databases">
        <title>Microbacterium aquilitoris sp. nov. and Microbacterium gwkjibeachense sp. nov., isolated from beach.</title>
        <authorList>
            <person name="Lee S.D."/>
            <person name="Yang H."/>
            <person name="Kim I."/>
        </authorList>
    </citation>
    <scope>NUCLEOTIDE SEQUENCE [LARGE SCALE GENOMIC DNA]</scope>
    <source>
        <strain evidence="8 9">KSW4-11</strain>
    </source>
</reference>